<keyword evidence="8" id="KW-1185">Reference proteome</keyword>
<proteinExistence type="inferred from homology"/>
<dbReference type="Gene3D" id="3.20.20.120">
    <property type="entry name" value="Enolase-like C-terminal domain"/>
    <property type="match status" value="1"/>
</dbReference>
<dbReference type="InterPro" id="IPR034593">
    <property type="entry name" value="DgoD-like"/>
</dbReference>
<dbReference type="SFLD" id="SFLDS00001">
    <property type="entry name" value="Enolase"/>
    <property type="match status" value="1"/>
</dbReference>
<feature type="domain" description="Mandelate racemase/muconate lactonizing enzyme N-terminal" evidence="5">
    <location>
        <begin position="37"/>
        <end position="129"/>
    </location>
</feature>
<evidence type="ECO:0000259" key="5">
    <source>
        <dbReference type="Pfam" id="PF02746"/>
    </source>
</evidence>
<comment type="cofactor">
    <cofactor evidence="1">
        <name>Mg(2+)</name>
        <dbReference type="ChEBI" id="CHEBI:18420"/>
    </cofactor>
</comment>
<dbReference type="PANTHER" id="PTHR48080">
    <property type="entry name" value="D-GALACTONATE DEHYDRATASE-RELATED"/>
    <property type="match status" value="1"/>
</dbReference>
<evidence type="ECO:0000256" key="2">
    <source>
        <dbReference type="ARBA" id="ARBA00008031"/>
    </source>
</evidence>
<dbReference type="Pfam" id="PF13378">
    <property type="entry name" value="MR_MLE_C"/>
    <property type="match status" value="1"/>
</dbReference>
<dbReference type="Gene3D" id="3.30.390.10">
    <property type="entry name" value="Enolase-like, N-terminal domain"/>
    <property type="match status" value="1"/>
</dbReference>
<comment type="caution">
    <text evidence="7">The sequence shown here is derived from an EMBL/GenBank/DDBJ whole genome shotgun (WGS) entry which is preliminary data.</text>
</comment>
<dbReference type="EMBL" id="NKUJ01000567">
    <property type="protein sequence ID" value="RMJ02382.1"/>
    <property type="molecule type" value="Genomic_DNA"/>
</dbReference>
<sequence length="371" mass="39944">MAELKIARIDVFQVDLPYSGGVYHLSGIRTYTSFDGTIVRITTQNGLEGWGESTPFGSNFIASHALGVRAGITEIAPHLIGLDPRNVDRINDAMDAALLGNETAKAAIDVACWDVFGKSVGLPVCQLLGGSTGDKLPLLLSVPVANAEDTRQLVADVRARGYTGFSVKIGQNPESDAERIKACLADKKRGEYFTIDDNSGLTVETALRTLRLLPEGLDFVLEAPCANWRETMSLRRRTTIPFLIDELLLNEAAAANIVASDAGEAINLKVSKVGGLTRCRRIRDICLASGITISVQETCGSDIAFAAIIHLSQTIPSRMLRPILHSSEMVIPKTADCDFEIHEGFVKAPETPGLGVTPRLDILGEPVATYQ</sequence>
<evidence type="ECO:0000256" key="4">
    <source>
        <dbReference type="ARBA" id="ARBA00022842"/>
    </source>
</evidence>
<dbReference type="STRING" id="2010991.A0A3M2RAP2"/>
<dbReference type="InterPro" id="IPR029017">
    <property type="entry name" value="Enolase-like_N"/>
</dbReference>
<keyword evidence="4" id="KW-0460">Magnesium</keyword>
<evidence type="ECO:0000256" key="1">
    <source>
        <dbReference type="ARBA" id="ARBA00001946"/>
    </source>
</evidence>
<dbReference type="InterPro" id="IPR036849">
    <property type="entry name" value="Enolase-like_C_sf"/>
</dbReference>
<dbReference type="Proteomes" id="UP000277212">
    <property type="component" value="Unassembled WGS sequence"/>
</dbReference>
<dbReference type="InterPro" id="IPR013341">
    <property type="entry name" value="Mandelate_racemase_N_dom"/>
</dbReference>
<evidence type="ECO:0008006" key="9">
    <source>
        <dbReference type="Google" id="ProtNLM"/>
    </source>
</evidence>
<evidence type="ECO:0000256" key="3">
    <source>
        <dbReference type="ARBA" id="ARBA00022723"/>
    </source>
</evidence>
<gene>
    <name evidence="7" type="ORF">CDV36_015354</name>
</gene>
<dbReference type="OrthoDB" id="2943660at2759"/>
<protein>
    <recommendedName>
        <fullName evidence="9">Mandelate racemase/muconate lactonizing enzyme C-terminal domain-containing protein</fullName>
    </recommendedName>
</protein>
<evidence type="ECO:0000313" key="7">
    <source>
        <dbReference type="EMBL" id="RMJ02382.1"/>
    </source>
</evidence>
<dbReference type="SUPFAM" id="SSF51604">
    <property type="entry name" value="Enolase C-terminal domain-like"/>
    <property type="match status" value="1"/>
</dbReference>
<dbReference type="SUPFAM" id="SSF54826">
    <property type="entry name" value="Enolase N-terminal domain-like"/>
    <property type="match status" value="1"/>
</dbReference>
<dbReference type="InterPro" id="IPR029065">
    <property type="entry name" value="Enolase_C-like"/>
</dbReference>
<feature type="domain" description="Enolase C-terminal" evidence="6">
    <location>
        <begin position="151"/>
        <end position="359"/>
    </location>
</feature>
<evidence type="ECO:0000259" key="6">
    <source>
        <dbReference type="Pfam" id="PF13378"/>
    </source>
</evidence>
<evidence type="ECO:0000313" key="8">
    <source>
        <dbReference type="Proteomes" id="UP000277212"/>
    </source>
</evidence>
<organism evidence="7 8">
    <name type="scientific">Fusarium kuroshium</name>
    <dbReference type="NCBI Taxonomy" id="2010991"/>
    <lineage>
        <taxon>Eukaryota</taxon>
        <taxon>Fungi</taxon>
        <taxon>Dikarya</taxon>
        <taxon>Ascomycota</taxon>
        <taxon>Pezizomycotina</taxon>
        <taxon>Sordariomycetes</taxon>
        <taxon>Hypocreomycetidae</taxon>
        <taxon>Hypocreales</taxon>
        <taxon>Nectriaceae</taxon>
        <taxon>Fusarium</taxon>
        <taxon>Fusarium solani species complex</taxon>
    </lineage>
</organism>
<dbReference type="Pfam" id="PF02746">
    <property type="entry name" value="MR_MLE_N"/>
    <property type="match status" value="1"/>
</dbReference>
<dbReference type="SFLD" id="SFLDG00180">
    <property type="entry name" value="muconate_cycloisomerase"/>
    <property type="match status" value="1"/>
</dbReference>
<dbReference type="AlphaFoldDB" id="A0A3M2RAP2"/>
<name>A0A3M2RAP2_9HYPO</name>
<dbReference type="GO" id="GO:0046872">
    <property type="term" value="F:metal ion binding"/>
    <property type="evidence" value="ECO:0007669"/>
    <property type="project" value="UniProtKB-KW"/>
</dbReference>
<dbReference type="GO" id="GO:0003824">
    <property type="term" value="F:catalytic activity"/>
    <property type="evidence" value="ECO:0007669"/>
    <property type="project" value="UniProtKB-ARBA"/>
</dbReference>
<dbReference type="FunFam" id="3.30.390.10:FF:000009">
    <property type="entry name" value="Hydrophobic dipeptide epimerase"/>
    <property type="match status" value="1"/>
</dbReference>
<accession>A0A3M2RAP2</accession>
<dbReference type="PANTHER" id="PTHR48080:SF3">
    <property type="entry name" value="ENOLASE SUPERFAMILY MEMBER DDB_G0284701"/>
    <property type="match status" value="1"/>
</dbReference>
<reference evidence="7 8" key="1">
    <citation type="submission" date="2017-06" db="EMBL/GenBank/DDBJ databases">
        <title>Comparative genomic analysis of Ambrosia Fusariam Clade fungi.</title>
        <authorList>
            <person name="Stajich J.E."/>
            <person name="Carrillo J."/>
            <person name="Kijimoto T."/>
            <person name="Eskalen A."/>
            <person name="O'Donnell K."/>
            <person name="Kasson M."/>
        </authorList>
    </citation>
    <scope>NUCLEOTIDE SEQUENCE [LARGE SCALE GENOMIC DNA]</scope>
    <source>
        <strain evidence="7">UCR3666</strain>
    </source>
</reference>
<keyword evidence="3" id="KW-0479">Metal-binding</keyword>
<comment type="similarity">
    <text evidence="2">Belongs to the mandelate racemase/muconate lactonizing enzyme family.</text>
</comment>